<dbReference type="PANTHER" id="PTHR12978:SF0">
    <property type="entry name" value="M7GPPPX DIPHOSPHATASE"/>
    <property type="match status" value="1"/>
</dbReference>
<evidence type="ECO:0000256" key="1">
    <source>
        <dbReference type="ARBA" id="ARBA00010208"/>
    </source>
</evidence>
<dbReference type="OrthoDB" id="10264956at2759"/>
<name>A0A2T9Z324_9FUNG</name>
<dbReference type="SUPFAM" id="SSF54197">
    <property type="entry name" value="HIT-like"/>
    <property type="match status" value="1"/>
</dbReference>
<keyword evidence="4" id="KW-1185">Reference proteome</keyword>
<dbReference type="InterPro" id="IPR008594">
    <property type="entry name" value="DcpS/DCS2"/>
</dbReference>
<evidence type="ECO:0000313" key="3">
    <source>
        <dbReference type="EMBL" id="PVU98987.1"/>
    </source>
</evidence>
<organism evidence="3 4">
    <name type="scientific">Furculomyces boomerangus</name>
    <dbReference type="NCBI Taxonomy" id="61424"/>
    <lineage>
        <taxon>Eukaryota</taxon>
        <taxon>Fungi</taxon>
        <taxon>Fungi incertae sedis</taxon>
        <taxon>Zoopagomycota</taxon>
        <taxon>Kickxellomycotina</taxon>
        <taxon>Harpellomycetes</taxon>
        <taxon>Harpellales</taxon>
        <taxon>Harpellaceae</taxon>
        <taxon>Furculomyces</taxon>
    </lineage>
</organism>
<dbReference type="EMBL" id="MBFT01001093">
    <property type="protein sequence ID" value="PVU85385.1"/>
    <property type="molecule type" value="Genomic_DNA"/>
</dbReference>
<reference evidence="3 4" key="1">
    <citation type="journal article" date="2018" name="MBio">
        <title>Comparative Genomics Reveals the Core Gene Toolbox for the Fungus-Insect Symbiosis.</title>
        <authorList>
            <person name="Wang Y."/>
            <person name="Stata M."/>
            <person name="Wang W."/>
            <person name="Stajich J.E."/>
            <person name="White M.M."/>
            <person name="Moncalvo J.M."/>
        </authorList>
    </citation>
    <scope>NUCLEOTIDE SEQUENCE [LARGE SCALE GENOMIC DNA]</scope>
    <source>
        <strain evidence="3 4">AUS-77-4</strain>
    </source>
</reference>
<gene>
    <name evidence="3" type="ORF">BB559_001098</name>
    <name evidence="2" type="ORF">BB559_007059</name>
</gene>
<dbReference type="STRING" id="61424.A0A2T9Z324"/>
<dbReference type="PANTHER" id="PTHR12978">
    <property type="entry name" value="HISTIDINE TRIAD HIT PROTEIN MEMBER"/>
    <property type="match status" value="1"/>
</dbReference>
<dbReference type="Gene3D" id="3.30.428.10">
    <property type="entry name" value="HIT-like"/>
    <property type="match status" value="1"/>
</dbReference>
<proteinExistence type="inferred from homology"/>
<accession>A0A2T9Z324</accession>
<dbReference type="EMBL" id="MBFT01000058">
    <property type="protein sequence ID" value="PVU98987.1"/>
    <property type="molecule type" value="Genomic_DNA"/>
</dbReference>
<dbReference type="SUPFAM" id="SSF102860">
    <property type="entry name" value="mRNA decapping enzyme DcpS N-terminal domain"/>
    <property type="match status" value="1"/>
</dbReference>
<dbReference type="GO" id="GO:0000340">
    <property type="term" value="F:RNA 7-methylguanosine cap binding"/>
    <property type="evidence" value="ECO:0007669"/>
    <property type="project" value="TreeGrafter"/>
</dbReference>
<dbReference type="GO" id="GO:0000932">
    <property type="term" value="C:P-body"/>
    <property type="evidence" value="ECO:0007669"/>
    <property type="project" value="TreeGrafter"/>
</dbReference>
<sequence length="206" mass="24048">MAELQNSKQTFLNKIRDFVPTEILGEDCTSDEDSTLNKAVLQVERLHFNHQLFFPRNTIAKQENENAEKPGKKLKTENKPLRYANIHTLEINDVYGWAEGWLIHSPEIKQEKTKLESDSFISFPDIKYTLTYPATEKHIEKCRAQNQCIISETAEMYNNVTKKYIESEPASRIQWVYNILDHKAESERIIFEDKDPQTGFILLPDL</sequence>
<evidence type="ECO:0000313" key="4">
    <source>
        <dbReference type="Proteomes" id="UP000245699"/>
    </source>
</evidence>
<dbReference type="AlphaFoldDB" id="A0A2T9Z324"/>
<dbReference type="GO" id="GO:0000290">
    <property type="term" value="P:deadenylation-dependent decapping of nuclear-transcribed mRNA"/>
    <property type="evidence" value="ECO:0007669"/>
    <property type="project" value="InterPro"/>
</dbReference>
<protein>
    <submittedName>
        <fullName evidence="3">Uncharacterized protein</fullName>
    </submittedName>
</protein>
<evidence type="ECO:0000313" key="2">
    <source>
        <dbReference type="EMBL" id="PVU85385.1"/>
    </source>
</evidence>
<dbReference type="InterPro" id="IPR036265">
    <property type="entry name" value="HIT-like_sf"/>
</dbReference>
<comment type="caution">
    <text evidence="3">The sequence shown here is derived from an EMBL/GenBank/DDBJ whole genome shotgun (WGS) entry which is preliminary data.</text>
</comment>
<dbReference type="Proteomes" id="UP000245699">
    <property type="component" value="Unassembled WGS sequence"/>
</dbReference>
<dbReference type="GO" id="GO:0005634">
    <property type="term" value="C:nucleus"/>
    <property type="evidence" value="ECO:0007669"/>
    <property type="project" value="TreeGrafter"/>
</dbReference>
<dbReference type="GO" id="GO:0016787">
    <property type="term" value="F:hydrolase activity"/>
    <property type="evidence" value="ECO:0007669"/>
    <property type="project" value="InterPro"/>
</dbReference>
<dbReference type="Gene3D" id="3.30.200.40">
    <property type="entry name" value="Scavenger mRNA decapping enzyme, N-terminal domain"/>
    <property type="match status" value="1"/>
</dbReference>
<dbReference type="Pfam" id="PF05652">
    <property type="entry name" value="DcpS"/>
    <property type="match status" value="1"/>
</dbReference>
<comment type="similarity">
    <text evidence="1">Belongs to the HIT family.</text>
</comment>
<dbReference type="InterPro" id="IPR011145">
    <property type="entry name" value="Scavenger_mRNA_decap_enz_N"/>
</dbReference>